<dbReference type="EMBL" id="BARV01013980">
    <property type="protein sequence ID" value="GAI28117.1"/>
    <property type="molecule type" value="Genomic_DNA"/>
</dbReference>
<proteinExistence type="predicted"/>
<feature type="region of interest" description="Disordered" evidence="1">
    <location>
        <begin position="1"/>
        <end position="21"/>
    </location>
</feature>
<reference evidence="2" key="1">
    <citation type="journal article" date="2014" name="Front. Microbiol.">
        <title>High frequency of phylogenetically diverse reductive dehalogenase-homologous genes in deep subseafloor sedimentary metagenomes.</title>
        <authorList>
            <person name="Kawai M."/>
            <person name="Futagami T."/>
            <person name="Toyoda A."/>
            <person name="Takaki Y."/>
            <person name="Nishi S."/>
            <person name="Hori S."/>
            <person name="Arai W."/>
            <person name="Tsubouchi T."/>
            <person name="Morono Y."/>
            <person name="Uchiyama I."/>
            <person name="Ito T."/>
            <person name="Fujiyama A."/>
            <person name="Inagaki F."/>
            <person name="Takami H."/>
        </authorList>
    </citation>
    <scope>NUCLEOTIDE SEQUENCE</scope>
    <source>
        <strain evidence="2">Expedition CK06-06</strain>
    </source>
</reference>
<comment type="caution">
    <text evidence="2">The sequence shown here is derived from an EMBL/GenBank/DDBJ whole genome shotgun (WGS) entry which is preliminary data.</text>
</comment>
<feature type="non-terminal residue" evidence="2">
    <location>
        <position position="1"/>
    </location>
</feature>
<evidence type="ECO:0000256" key="1">
    <source>
        <dbReference type="SAM" id="MobiDB-lite"/>
    </source>
</evidence>
<dbReference type="AlphaFoldDB" id="X1M908"/>
<name>X1M908_9ZZZZ</name>
<accession>X1M908</accession>
<evidence type="ECO:0000313" key="2">
    <source>
        <dbReference type="EMBL" id="GAI28117.1"/>
    </source>
</evidence>
<sequence>DGSNSLTPGVPDEDANQFRGFRDGIANTIVGTQRRRKPGVGA</sequence>
<gene>
    <name evidence="2" type="ORF">S06H3_24812</name>
</gene>
<protein>
    <submittedName>
        <fullName evidence="2">Uncharacterized protein</fullName>
    </submittedName>
</protein>
<organism evidence="2">
    <name type="scientific">marine sediment metagenome</name>
    <dbReference type="NCBI Taxonomy" id="412755"/>
    <lineage>
        <taxon>unclassified sequences</taxon>
        <taxon>metagenomes</taxon>
        <taxon>ecological metagenomes</taxon>
    </lineage>
</organism>